<dbReference type="GO" id="GO:0005509">
    <property type="term" value="F:calcium ion binding"/>
    <property type="evidence" value="ECO:0007669"/>
    <property type="project" value="InterPro"/>
</dbReference>
<reference evidence="2" key="1">
    <citation type="submission" date="2021-01" db="EMBL/GenBank/DDBJ databases">
        <authorList>
            <person name="Corre E."/>
            <person name="Pelletier E."/>
            <person name="Niang G."/>
            <person name="Scheremetjew M."/>
            <person name="Finn R."/>
            <person name="Kale V."/>
            <person name="Holt S."/>
            <person name="Cochrane G."/>
            <person name="Meng A."/>
            <person name="Brown T."/>
            <person name="Cohen L."/>
        </authorList>
    </citation>
    <scope>NUCLEOTIDE SEQUENCE</scope>
    <source>
        <strain evidence="2">CCMP645</strain>
    </source>
</reference>
<dbReference type="PROSITE" id="PS50222">
    <property type="entry name" value="EF_HAND_2"/>
    <property type="match status" value="2"/>
</dbReference>
<name>A0A7S4BZS8_CHRCT</name>
<dbReference type="AlphaFoldDB" id="A0A7S4BZS8"/>
<gene>
    <name evidence="2" type="ORF">PCAR00345_LOCUS35197</name>
</gene>
<dbReference type="InterPro" id="IPR002048">
    <property type="entry name" value="EF_hand_dom"/>
</dbReference>
<evidence type="ECO:0000313" key="2">
    <source>
        <dbReference type="EMBL" id="CAE0782495.1"/>
    </source>
</evidence>
<accession>A0A7S4BZS8</accession>
<evidence type="ECO:0000259" key="1">
    <source>
        <dbReference type="PROSITE" id="PS50222"/>
    </source>
</evidence>
<dbReference type="SUPFAM" id="SSF47473">
    <property type="entry name" value="EF-hand"/>
    <property type="match status" value="1"/>
</dbReference>
<feature type="domain" description="EF-hand" evidence="1">
    <location>
        <begin position="242"/>
        <end position="277"/>
    </location>
</feature>
<feature type="domain" description="EF-hand" evidence="1">
    <location>
        <begin position="116"/>
        <end position="151"/>
    </location>
</feature>
<dbReference type="Gene3D" id="1.10.238.10">
    <property type="entry name" value="EF-hand"/>
    <property type="match status" value="2"/>
</dbReference>
<protein>
    <recommendedName>
        <fullName evidence="1">EF-hand domain-containing protein</fullName>
    </recommendedName>
</protein>
<organism evidence="2">
    <name type="scientific">Chrysotila carterae</name>
    <name type="common">Marine alga</name>
    <name type="synonym">Syracosphaera carterae</name>
    <dbReference type="NCBI Taxonomy" id="13221"/>
    <lineage>
        <taxon>Eukaryota</taxon>
        <taxon>Haptista</taxon>
        <taxon>Haptophyta</taxon>
        <taxon>Prymnesiophyceae</taxon>
        <taxon>Isochrysidales</taxon>
        <taxon>Isochrysidaceae</taxon>
        <taxon>Chrysotila</taxon>
    </lineage>
</organism>
<sequence>MLSASAPPGISGNGAAVARSLDEQDLRSFFQSVPDFRPLASRLKTGVRGSDLLESVQFSEPLSGCFHAELFDDVQFMALRRLTVLIKGYLSAEAAETAQAALPPPSRQLLPPEHAGVSSAVRDAFCACDRSGSGFLCEREAREAVRALGIELSQPDASRAMQRHFPPKGIVDLTEFSRLFADVAAMVMRTRNAAHAADAARPAPAHAAQADAPTIAMPQLLRSATALPPPFAASLPPPSPEPIPAHVRAVFEAFDVRRAGRLSSSELRDSLCCLGLEVDADSVADIAKHYDDKAVALDLAEFARLVADLTDATAGA</sequence>
<dbReference type="InterPro" id="IPR011992">
    <property type="entry name" value="EF-hand-dom_pair"/>
</dbReference>
<proteinExistence type="predicted"/>
<dbReference type="EMBL" id="HBIZ01054938">
    <property type="protein sequence ID" value="CAE0782495.1"/>
    <property type="molecule type" value="Transcribed_RNA"/>
</dbReference>